<evidence type="ECO:0000313" key="1">
    <source>
        <dbReference type="EMBL" id="OCT79454.1"/>
    </source>
</evidence>
<proteinExistence type="predicted"/>
<evidence type="ECO:0000313" key="2">
    <source>
        <dbReference type="Proteomes" id="UP000694892"/>
    </source>
</evidence>
<protein>
    <submittedName>
        <fullName evidence="1">Uncharacterized protein</fullName>
    </submittedName>
</protein>
<reference evidence="2" key="1">
    <citation type="journal article" date="2016" name="Nature">
        <title>Genome evolution in the allotetraploid frog Xenopus laevis.</title>
        <authorList>
            <person name="Session A.M."/>
            <person name="Uno Y."/>
            <person name="Kwon T."/>
            <person name="Chapman J.A."/>
            <person name="Toyoda A."/>
            <person name="Takahashi S."/>
            <person name="Fukui A."/>
            <person name="Hikosaka A."/>
            <person name="Suzuki A."/>
            <person name="Kondo M."/>
            <person name="van Heeringen S.J."/>
            <person name="Quigley I."/>
            <person name="Heinz S."/>
            <person name="Ogino H."/>
            <person name="Ochi H."/>
            <person name="Hellsten U."/>
            <person name="Lyons J.B."/>
            <person name="Simakov O."/>
            <person name="Putnam N."/>
            <person name="Stites J."/>
            <person name="Kuroki Y."/>
            <person name="Tanaka T."/>
            <person name="Michiue T."/>
            <person name="Watanabe M."/>
            <person name="Bogdanovic O."/>
            <person name="Lister R."/>
            <person name="Georgiou G."/>
            <person name="Paranjpe S.S."/>
            <person name="van Kruijsbergen I."/>
            <person name="Shu S."/>
            <person name="Carlson J."/>
            <person name="Kinoshita T."/>
            <person name="Ohta Y."/>
            <person name="Mawaribuchi S."/>
            <person name="Jenkins J."/>
            <person name="Grimwood J."/>
            <person name="Schmutz J."/>
            <person name="Mitros T."/>
            <person name="Mozaffari S.V."/>
            <person name="Suzuki Y."/>
            <person name="Haramoto Y."/>
            <person name="Yamamoto T.S."/>
            <person name="Takagi C."/>
            <person name="Heald R."/>
            <person name="Miller K."/>
            <person name="Haudenschild C."/>
            <person name="Kitzman J."/>
            <person name="Nakayama T."/>
            <person name="Izutsu Y."/>
            <person name="Robert J."/>
            <person name="Fortriede J."/>
            <person name="Burns K."/>
            <person name="Lotay V."/>
            <person name="Karimi K."/>
            <person name="Yasuoka Y."/>
            <person name="Dichmann D.S."/>
            <person name="Flajnik M.F."/>
            <person name="Houston D.W."/>
            <person name="Shendure J."/>
            <person name="DuPasquier L."/>
            <person name="Vize P.D."/>
            <person name="Zorn A.M."/>
            <person name="Ito M."/>
            <person name="Marcotte E.M."/>
            <person name="Wallingford J.B."/>
            <person name="Ito Y."/>
            <person name="Asashima M."/>
            <person name="Ueno N."/>
            <person name="Matsuda Y."/>
            <person name="Veenstra G.J."/>
            <person name="Fujiyama A."/>
            <person name="Harland R.M."/>
            <person name="Taira M."/>
            <person name="Rokhsar D.S."/>
        </authorList>
    </citation>
    <scope>NUCLEOTIDE SEQUENCE [LARGE SCALE GENOMIC DNA]</scope>
    <source>
        <strain evidence="2">J</strain>
    </source>
</reference>
<name>A0A974CTI2_XENLA</name>
<sequence>MERMPSEKYLSNMLVCLNVLVQYKPSNAAKPTLYLSFCALQVYLELLKPEYATSYSSDVLPLVLAVAQGLWSFCSKLINSLYIP</sequence>
<gene>
    <name evidence="1" type="ORF">XELAEV_18026264mg</name>
</gene>
<dbReference type="Proteomes" id="UP000694892">
    <property type="component" value="Chromosome 5L"/>
</dbReference>
<dbReference type="EMBL" id="CM004474">
    <property type="protein sequence ID" value="OCT79454.1"/>
    <property type="molecule type" value="Genomic_DNA"/>
</dbReference>
<accession>A0A974CTI2</accession>
<dbReference type="AlphaFoldDB" id="A0A974CTI2"/>
<organism evidence="1 2">
    <name type="scientific">Xenopus laevis</name>
    <name type="common">African clawed frog</name>
    <dbReference type="NCBI Taxonomy" id="8355"/>
    <lineage>
        <taxon>Eukaryota</taxon>
        <taxon>Metazoa</taxon>
        <taxon>Chordata</taxon>
        <taxon>Craniata</taxon>
        <taxon>Vertebrata</taxon>
        <taxon>Euteleostomi</taxon>
        <taxon>Amphibia</taxon>
        <taxon>Batrachia</taxon>
        <taxon>Anura</taxon>
        <taxon>Pipoidea</taxon>
        <taxon>Pipidae</taxon>
        <taxon>Xenopodinae</taxon>
        <taxon>Xenopus</taxon>
        <taxon>Xenopus</taxon>
    </lineage>
</organism>